<reference evidence="2" key="2">
    <citation type="submission" date="2023-05" db="EMBL/GenBank/DDBJ databases">
        <authorList>
            <consortium name="Lawrence Berkeley National Laboratory"/>
            <person name="Steindorff A."/>
            <person name="Hensen N."/>
            <person name="Bonometti L."/>
            <person name="Westerberg I."/>
            <person name="Brannstrom I.O."/>
            <person name="Guillou S."/>
            <person name="Cros-Aarteil S."/>
            <person name="Calhoun S."/>
            <person name="Haridas S."/>
            <person name="Kuo A."/>
            <person name="Mondo S."/>
            <person name="Pangilinan J."/>
            <person name="Riley R."/>
            <person name="Labutti K."/>
            <person name="Andreopoulos B."/>
            <person name="Lipzen A."/>
            <person name="Chen C."/>
            <person name="Yanf M."/>
            <person name="Daum C."/>
            <person name="Ng V."/>
            <person name="Clum A."/>
            <person name="Ohm R."/>
            <person name="Martin F."/>
            <person name="Silar P."/>
            <person name="Natvig D."/>
            <person name="Lalanne C."/>
            <person name="Gautier V."/>
            <person name="Ament-Velasquez S.L."/>
            <person name="Kruys A."/>
            <person name="Hutchinson M.I."/>
            <person name="Powell A.J."/>
            <person name="Barry K."/>
            <person name="Miller A.N."/>
            <person name="Grigoriev I.V."/>
            <person name="Debuchy R."/>
            <person name="Gladieux P."/>
            <person name="Thoren M.H."/>
            <person name="Johannesson H."/>
        </authorList>
    </citation>
    <scope>NUCLEOTIDE SEQUENCE</scope>
    <source>
        <strain evidence="2">CBS 757.83</strain>
    </source>
</reference>
<feature type="transmembrane region" description="Helical" evidence="1">
    <location>
        <begin position="183"/>
        <end position="205"/>
    </location>
</feature>
<sequence>MAFSWQLIIISGFAVASLTANIVFLIGGMTPTTKDIALYRVNVTLLADGLQKLALLDSGHAADLPRAELPTYWYWGMSGICDVFQETGKTRCRRAFPPTQNLLGVLEESLRDRLSSDQEQLTNDTVASWRTALDNIDPSRLVDKEAKYAGQLKASVALAILACILNCATPLLAWWLLRRSTTWPSYILSLVSHVIAIVAGALALLAMRDGMHPLLDTSEHAGLAILVLFVGAGLPLAVPIIAVLLLCVLGVLSSSDSGRIDLVHKNRRLGTYRLNRV</sequence>
<comment type="caution">
    <text evidence="2">The sequence shown here is derived from an EMBL/GenBank/DDBJ whole genome shotgun (WGS) entry which is preliminary data.</text>
</comment>
<name>A0AAN6SXR2_9PEZI</name>
<keyword evidence="1" id="KW-0472">Membrane</keyword>
<keyword evidence="3" id="KW-1185">Reference proteome</keyword>
<reference evidence="2" key="1">
    <citation type="journal article" date="2023" name="Mol. Phylogenet. Evol.">
        <title>Genome-scale phylogeny and comparative genomics of the fungal order Sordariales.</title>
        <authorList>
            <person name="Hensen N."/>
            <person name="Bonometti L."/>
            <person name="Westerberg I."/>
            <person name="Brannstrom I.O."/>
            <person name="Guillou S."/>
            <person name="Cros-Aarteil S."/>
            <person name="Calhoun S."/>
            <person name="Haridas S."/>
            <person name="Kuo A."/>
            <person name="Mondo S."/>
            <person name="Pangilinan J."/>
            <person name="Riley R."/>
            <person name="LaButti K."/>
            <person name="Andreopoulos B."/>
            <person name="Lipzen A."/>
            <person name="Chen C."/>
            <person name="Yan M."/>
            <person name="Daum C."/>
            <person name="Ng V."/>
            <person name="Clum A."/>
            <person name="Steindorff A."/>
            <person name="Ohm R.A."/>
            <person name="Martin F."/>
            <person name="Silar P."/>
            <person name="Natvig D.O."/>
            <person name="Lalanne C."/>
            <person name="Gautier V."/>
            <person name="Ament-Velasquez S.L."/>
            <person name="Kruys A."/>
            <person name="Hutchinson M.I."/>
            <person name="Powell A.J."/>
            <person name="Barry K."/>
            <person name="Miller A.N."/>
            <person name="Grigoriev I.V."/>
            <person name="Debuchy R."/>
            <person name="Gladieux P."/>
            <person name="Hiltunen Thoren M."/>
            <person name="Johannesson H."/>
        </authorList>
    </citation>
    <scope>NUCLEOTIDE SEQUENCE</scope>
    <source>
        <strain evidence="2">CBS 757.83</strain>
    </source>
</reference>
<keyword evidence="1" id="KW-0812">Transmembrane</keyword>
<dbReference type="Proteomes" id="UP001305647">
    <property type="component" value="Unassembled WGS sequence"/>
</dbReference>
<feature type="transmembrane region" description="Helical" evidence="1">
    <location>
        <begin position="226"/>
        <end position="252"/>
    </location>
</feature>
<evidence type="ECO:0000256" key="1">
    <source>
        <dbReference type="SAM" id="Phobius"/>
    </source>
</evidence>
<accession>A0AAN6SXR2</accession>
<keyword evidence="1" id="KW-1133">Transmembrane helix</keyword>
<feature type="transmembrane region" description="Helical" evidence="1">
    <location>
        <begin position="6"/>
        <end position="26"/>
    </location>
</feature>
<evidence type="ECO:0000313" key="2">
    <source>
        <dbReference type="EMBL" id="KAK4097258.1"/>
    </source>
</evidence>
<proteinExistence type="predicted"/>
<dbReference type="AlphaFoldDB" id="A0AAN6SXR2"/>
<feature type="transmembrane region" description="Helical" evidence="1">
    <location>
        <begin position="154"/>
        <end position="177"/>
    </location>
</feature>
<gene>
    <name evidence="2" type="ORF">N658DRAFT_561920</name>
</gene>
<dbReference type="EMBL" id="MU863680">
    <property type="protein sequence ID" value="KAK4097258.1"/>
    <property type="molecule type" value="Genomic_DNA"/>
</dbReference>
<protein>
    <submittedName>
        <fullName evidence="2">Uncharacterized protein</fullName>
    </submittedName>
</protein>
<evidence type="ECO:0000313" key="3">
    <source>
        <dbReference type="Proteomes" id="UP001305647"/>
    </source>
</evidence>
<organism evidence="2 3">
    <name type="scientific">Parathielavia hyrcaniae</name>
    <dbReference type="NCBI Taxonomy" id="113614"/>
    <lineage>
        <taxon>Eukaryota</taxon>
        <taxon>Fungi</taxon>
        <taxon>Dikarya</taxon>
        <taxon>Ascomycota</taxon>
        <taxon>Pezizomycotina</taxon>
        <taxon>Sordariomycetes</taxon>
        <taxon>Sordariomycetidae</taxon>
        <taxon>Sordariales</taxon>
        <taxon>Chaetomiaceae</taxon>
        <taxon>Parathielavia</taxon>
    </lineage>
</organism>